<dbReference type="EMBL" id="OB798361">
    <property type="protein sequence ID" value="CAD7434851.1"/>
    <property type="molecule type" value="Genomic_DNA"/>
</dbReference>
<protein>
    <submittedName>
        <fullName evidence="1">Uncharacterized protein</fullName>
    </submittedName>
</protein>
<evidence type="ECO:0000313" key="1">
    <source>
        <dbReference type="EMBL" id="CAD7434851.1"/>
    </source>
</evidence>
<gene>
    <name evidence="1" type="ORF">TMSB3V08_LOCUS11501</name>
</gene>
<dbReference type="AlphaFoldDB" id="A0A7R9HU58"/>
<proteinExistence type="predicted"/>
<organism evidence="1">
    <name type="scientific">Timema monikensis</name>
    <dbReference type="NCBI Taxonomy" id="170555"/>
    <lineage>
        <taxon>Eukaryota</taxon>
        <taxon>Metazoa</taxon>
        <taxon>Ecdysozoa</taxon>
        <taxon>Arthropoda</taxon>
        <taxon>Hexapoda</taxon>
        <taxon>Insecta</taxon>
        <taxon>Pterygota</taxon>
        <taxon>Neoptera</taxon>
        <taxon>Polyneoptera</taxon>
        <taxon>Phasmatodea</taxon>
        <taxon>Timematodea</taxon>
        <taxon>Timematoidea</taxon>
        <taxon>Timematidae</taxon>
        <taxon>Timema</taxon>
    </lineage>
</organism>
<reference evidence="1" key="1">
    <citation type="submission" date="2020-11" db="EMBL/GenBank/DDBJ databases">
        <authorList>
            <person name="Tran Van P."/>
        </authorList>
    </citation>
    <scope>NUCLEOTIDE SEQUENCE</scope>
</reference>
<accession>A0A7R9HU58</accession>
<name>A0A7R9HU58_9NEOP</name>
<sequence length="188" mass="20738">MGAGYSGELVMDGLKNMDCGVVQAVERVGDAACSSVEEIYKGRLNIEAQQILLTSNIVNLIQDVVIVVAARTNTFHPLRNGRIVLILCGTAGGKPYTVTARMPASDSAVLYGGWPWNYKVHLRPFQCTINQGEGVGVAHFWYRGADTPKLFSNVEHGKHKFLVATFTTKLFNRQHCLLYQALLKRPES</sequence>